<accession>A0A6E8VLG0</accession>
<dbReference type="AlphaFoldDB" id="A0A6E8VLG0"/>
<organism evidence="2 3">
    <name type="scientific">Anopheles coluzzii</name>
    <name type="common">African malaria mosquito</name>
    <dbReference type="NCBI Taxonomy" id="1518534"/>
    <lineage>
        <taxon>Eukaryota</taxon>
        <taxon>Metazoa</taxon>
        <taxon>Ecdysozoa</taxon>
        <taxon>Arthropoda</taxon>
        <taxon>Hexapoda</taxon>
        <taxon>Insecta</taxon>
        <taxon>Pterygota</taxon>
        <taxon>Neoptera</taxon>
        <taxon>Endopterygota</taxon>
        <taxon>Diptera</taxon>
        <taxon>Nematocera</taxon>
        <taxon>Culicoidea</taxon>
        <taxon>Culicidae</taxon>
        <taxon>Anophelinae</taxon>
        <taxon>Anopheles</taxon>
    </lineage>
</organism>
<dbReference type="VEuPathDB" id="VectorBase:ACON005214"/>
<dbReference type="EnsemblMetazoa" id="ACON005214-RA">
    <property type="protein sequence ID" value="ACON005214-PA"/>
    <property type="gene ID" value="ACON005214"/>
</dbReference>
<feature type="compositionally biased region" description="Low complexity" evidence="1">
    <location>
        <begin position="216"/>
        <end position="225"/>
    </location>
</feature>
<keyword evidence="3" id="KW-1185">Reference proteome</keyword>
<feature type="region of interest" description="Disordered" evidence="1">
    <location>
        <begin position="216"/>
        <end position="296"/>
    </location>
</feature>
<evidence type="ECO:0000313" key="2">
    <source>
        <dbReference type="EnsemblMetazoa" id="ACON005214-PA"/>
    </source>
</evidence>
<sequence>MSLLDDRRGGLESLQSSYKCYDGIPTPSPIGGRTGAHDAGVVSEIAQSSRSRGGSASGSADRRQMGRPSAASSLNRSPSIDSLIEASDQAGSDLDDRGDDDDLERLSDSDSIAEIGRITGQIRVDVHRRSDLDDVKNVQPLDGPVIKAFLEKSHEQCEYTNCGYRRRHDGEEGSCRSAEPDIMVADEAGGTGHGSRKTSPTTPAAMLLGHHQYSAVSPLSSCPSSPGGGSAPATTSHHPPGDTISNSANNVNGSSSSSSSASSSGSSSGSNTLTSTGSLSGSLKNRRNSIASSGSVGRMETIIEEPIEPKVSVKEILARFETLREAAEVTLHPVHHQPSRFCPAPGPEHKPLA</sequence>
<proteinExistence type="predicted"/>
<feature type="region of interest" description="Disordered" evidence="1">
    <location>
        <begin position="16"/>
        <end position="117"/>
    </location>
</feature>
<reference key="1">
    <citation type="journal article" date="2019" name="Genes (Basel)">
        <title>A High-Quality De novo Genome Assembly from a Single Mosquito Using PacBio Sequencing.</title>
        <authorList>
            <person name="Kingan S.B."/>
            <person name="Heaton H."/>
            <person name="Cudini J."/>
            <person name="Lambert C.C."/>
            <person name="Baybayan P."/>
            <person name="Galvin B.D."/>
            <person name="Durbin R."/>
            <person name="Korlach J."/>
            <person name="Lawniczak M.K.N."/>
        </authorList>
    </citation>
    <scope>NUCLEOTIDE SEQUENCE [LARGE SCALE GENOMIC DNA]</scope>
    <source>
        <strain>Mali-NIH</strain>
    </source>
</reference>
<feature type="compositionally biased region" description="Low complexity" evidence="1">
    <location>
        <begin position="48"/>
        <end position="59"/>
    </location>
</feature>
<evidence type="ECO:0000313" key="3">
    <source>
        <dbReference type="Proteomes" id="UP001105220"/>
    </source>
</evidence>
<name>A0A6E8VLG0_ANOCL</name>
<protein>
    <submittedName>
        <fullName evidence="2">Uncharacterized protein</fullName>
    </submittedName>
</protein>
<evidence type="ECO:0000256" key="1">
    <source>
        <dbReference type="SAM" id="MobiDB-lite"/>
    </source>
</evidence>
<feature type="compositionally biased region" description="Polar residues" evidence="1">
    <location>
        <begin position="70"/>
        <end position="80"/>
    </location>
</feature>
<feature type="compositionally biased region" description="Low complexity" evidence="1">
    <location>
        <begin position="245"/>
        <end position="283"/>
    </location>
</feature>
<dbReference type="Proteomes" id="UP001105220">
    <property type="component" value="Unplaced"/>
</dbReference>
<reference evidence="2" key="2">
    <citation type="submission" date="2020-05" db="UniProtKB">
        <authorList>
            <consortium name="EnsemblMetazoa"/>
        </authorList>
    </citation>
    <scope>IDENTIFICATION</scope>
    <source>
        <strain evidence="2">Ngousso</strain>
    </source>
</reference>
<feature type="region of interest" description="Disordered" evidence="1">
    <location>
        <begin position="165"/>
        <end position="203"/>
    </location>
</feature>